<evidence type="ECO:0000256" key="1">
    <source>
        <dbReference type="ARBA" id="ARBA00004613"/>
    </source>
</evidence>
<feature type="non-terminal residue" evidence="11">
    <location>
        <position position="259"/>
    </location>
</feature>
<dbReference type="Proteomes" id="UP001497623">
    <property type="component" value="Unassembled WGS sequence"/>
</dbReference>
<dbReference type="InterPro" id="IPR001314">
    <property type="entry name" value="Peptidase_S1A"/>
</dbReference>
<evidence type="ECO:0000313" key="11">
    <source>
        <dbReference type="EMBL" id="CAL4064620.1"/>
    </source>
</evidence>
<dbReference type="FunFam" id="2.40.10.10:FF:000028">
    <property type="entry name" value="Serine protease easter"/>
    <property type="match status" value="1"/>
</dbReference>
<feature type="domain" description="Peptidase S1" evidence="10">
    <location>
        <begin position="5"/>
        <end position="256"/>
    </location>
</feature>
<comment type="similarity">
    <text evidence="9">Belongs to the peptidase S1 family. CLIP subfamily.</text>
</comment>
<keyword evidence="6" id="KW-0720">Serine protease</keyword>
<keyword evidence="2" id="KW-0964">Secreted</keyword>
<dbReference type="Pfam" id="PF00089">
    <property type="entry name" value="Trypsin"/>
    <property type="match status" value="1"/>
</dbReference>
<gene>
    <name evidence="11" type="ORF">MNOR_LOCUS4175</name>
</gene>
<dbReference type="SMART" id="SM00020">
    <property type="entry name" value="Tryp_SPc"/>
    <property type="match status" value="1"/>
</dbReference>
<dbReference type="GO" id="GO:0006508">
    <property type="term" value="P:proteolysis"/>
    <property type="evidence" value="ECO:0007669"/>
    <property type="project" value="UniProtKB-KW"/>
</dbReference>
<keyword evidence="4" id="KW-0732">Signal</keyword>
<dbReference type="SUPFAM" id="SSF50494">
    <property type="entry name" value="Trypsin-like serine proteases"/>
    <property type="match status" value="1"/>
</dbReference>
<dbReference type="InterPro" id="IPR018114">
    <property type="entry name" value="TRYPSIN_HIS"/>
</dbReference>
<evidence type="ECO:0000256" key="3">
    <source>
        <dbReference type="ARBA" id="ARBA00022670"/>
    </source>
</evidence>
<dbReference type="InterPro" id="IPR009003">
    <property type="entry name" value="Peptidase_S1_PA"/>
</dbReference>
<keyword evidence="12" id="KW-1185">Reference proteome</keyword>
<evidence type="ECO:0000313" key="12">
    <source>
        <dbReference type="Proteomes" id="UP001497623"/>
    </source>
</evidence>
<keyword evidence="3" id="KW-0645">Protease</keyword>
<dbReference type="CDD" id="cd00190">
    <property type="entry name" value="Tryp_SPc"/>
    <property type="match status" value="1"/>
</dbReference>
<dbReference type="Gene3D" id="2.40.10.10">
    <property type="entry name" value="Trypsin-like serine proteases"/>
    <property type="match status" value="1"/>
</dbReference>
<keyword evidence="8" id="KW-0325">Glycoprotein</keyword>
<organism evidence="11 12">
    <name type="scientific">Meganyctiphanes norvegica</name>
    <name type="common">Northern krill</name>
    <name type="synonym">Thysanopoda norvegica</name>
    <dbReference type="NCBI Taxonomy" id="48144"/>
    <lineage>
        <taxon>Eukaryota</taxon>
        <taxon>Metazoa</taxon>
        <taxon>Ecdysozoa</taxon>
        <taxon>Arthropoda</taxon>
        <taxon>Crustacea</taxon>
        <taxon>Multicrustacea</taxon>
        <taxon>Malacostraca</taxon>
        <taxon>Eumalacostraca</taxon>
        <taxon>Eucarida</taxon>
        <taxon>Euphausiacea</taxon>
        <taxon>Euphausiidae</taxon>
        <taxon>Meganyctiphanes</taxon>
    </lineage>
</organism>
<dbReference type="EMBL" id="CAXKWB010001515">
    <property type="protein sequence ID" value="CAL4064620.1"/>
    <property type="molecule type" value="Genomic_DNA"/>
</dbReference>
<dbReference type="GO" id="GO:0004252">
    <property type="term" value="F:serine-type endopeptidase activity"/>
    <property type="evidence" value="ECO:0007669"/>
    <property type="project" value="InterPro"/>
</dbReference>
<accession>A0AAV2PSL0</accession>
<evidence type="ECO:0000256" key="4">
    <source>
        <dbReference type="ARBA" id="ARBA00022729"/>
    </source>
</evidence>
<evidence type="ECO:0000256" key="7">
    <source>
        <dbReference type="ARBA" id="ARBA00023157"/>
    </source>
</evidence>
<proteinExistence type="inferred from homology"/>
<evidence type="ECO:0000259" key="10">
    <source>
        <dbReference type="PROSITE" id="PS50240"/>
    </source>
</evidence>
<sequence length="259" mass="28965">MHYCLLGEPSAQNAWPWMALLHRQDTSGRLVGFCGGVLVNPHWVLTAAHCTNRFNVTMVRLGENDFTRNDDGIHEDVGVAEVLFYPGYQPPKAYHDISLIRLARTVNLRREVSPVCLPWGREADLPLEHNIVTITGWGPTEFYGDPLSTYLNEIDVTVFPTDVCVKSYSTVLDFAFDYPQSLGEESLCIGDDSANEILKDSCPGDSGGPAVYLHNGRYIMVGIVSKGYGCGKRDFPGIYVNMQYREHLAWIKRVAFSNN</sequence>
<dbReference type="PRINTS" id="PR00722">
    <property type="entry name" value="CHYMOTRYPSIN"/>
</dbReference>
<comment type="subcellular location">
    <subcellularLocation>
        <location evidence="1">Secreted</location>
    </subcellularLocation>
</comment>
<dbReference type="InterPro" id="IPR043504">
    <property type="entry name" value="Peptidase_S1_PA_chymotrypsin"/>
</dbReference>
<dbReference type="InterPro" id="IPR001254">
    <property type="entry name" value="Trypsin_dom"/>
</dbReference>
<dbReference type="PANTHER" id="PTHR24264">
    <property type="entry name" value="TRYPSIN-RELATED"/>
    <property type="match status" value="1"/>
</dbReference>
<evidence type="ECO:0000256" key="9">
    <source>
        <dbReference type="ARBA" id="ARBA00024195"/>
    </source>
</evidence>
<dbReference type="PANTHER" id="PTHR24264:SF65">
    <property type="entry name" value="SRCR DOMAIN-CONTAINING PROTEIN"/>
    <property type="match status" value="1"/>
</dbReference>
<evidence type="ECO:0000256" key="2">
    <source>
        <dbReference type="ARBA" id="ARBA00022525"/>
    </source>
</evidence>
<dbReference type="PROSITE" id="PS50240">
    <property type="entry name" value="TRYPSIN_DOM"/>
    <property type="match status" value="1"/>
</dbReference>
<name>A0AAV2PSL0_MEGNR</name>
<comment type="caution">
    <text evidence="11">The sequence shown here is derived from an EMBL/GenBank/DDBJ whole genome shotgun (WGS) entry which is preliminary data.</text>
</comment>
<dbReference type="PROSITE" id="PS00134">
    <property type="entry name" value="TRYPSIN_HIS"/>
    <property type="match status" value="1"/>
</dbReference>
<keyword evidence="7" id="KW-1015">Disulfide bond</keyword>
<evidence type="ECO:0000256" key="5">
    <source>
        <dbReference type="ARBA" id="ARBA00022801"/>
    </source>
</evidence>
<reference evidence="11 12" key="1">
    <citation type="submission" date="2024-05" db="EMBL/GenBank/DDBJ databases">
        <authorList>
            <person name="Wallberg A."/>
        </authorList>
    </citation>
    <scope>NUCLEOTIDE SEQUENCE [LARGE SCALE GENOMIC DNA]</scope>
</reference>
<dbReference type="InterPro" id="IPR050127">
    <property type="entry name" value="Serine_Proteases_S1"/>
</dbReference>
<dbReference type="GO" id="GO:0005615">
    <property type="term" value="C:extracellular space"/>
    <property type="evidence" value="ECO:0007669"/>
    <property type="project" value="TreeGrafter"/>
</dbReference>
<protein>
    <recommendedName>
        <fullName evidence="10">Peptidase S1 domain-containing protein</fullName>
    </recommendedName>
</protein>
<evidence type="ECO:0000256" key="6">
    <source>
        <dbReference type="ARBA" id="ARBA00022825"/>
    </source>
</evidence>
<dbReference type="AlphaFoldDB" id="A0AAV2PSL0"/>
<keyword evidence="5" id="KW-0378">Hydrolase</keyword>
<evidence type="ECO:0000256" key="8">
    <source>
        <dbReference type="ARBA" id="ARBA00023180"/>
    </source>
</evidence>